<protein>
    <submittedName>
        <fullName evidence="2">Amidase</fullName>
    </submittedName>
</protein>
<dbReference type="SUPFAM" id="SSF75304">
    <property type="entry name" value="Amidase signature (AS) enzymes"/>
    <property type="match status" value="1"/>
</dbReference>
<gene>
    <name evidence="2" type="ORF">ABNE31_01145</name>
</gene>
<organism evidence="2">
    <name type="scientific">Flagellimonas sp. MMG031</name>
    <dbReference type="NCBI Taxonomy" id="3158549"/>
    <lineage>
        <taxon>Bacteria</taxon>
        <taxon>Pseudomonadati</taxon>
        <taxon>Bacteroidota</taxon>
        <taxon>Flavobacteriia</taxon>
        <taxon>Flavobacteriales</taxon>
        <taxon>Flavobacteriaceae</taxon>
        <taxon>Flagellimonas</taxon>
    </lineage>
</organism>
<dbReference type="Gene3D" id="3.90.1300.10">
    <property type="entry name" value="Amidase signature (AS) domain"/>
    <property type="match status" value="1"/>
</dbReference>
<dbReference type="RefSeq" id="WP_349352054.1">
    <property type="nucleotide sequence ID" value="NZ_CP157804.1"/>
</dbReference>
<dbReference type="InterPro" id="IPR036928">
    <property type="entry name" value="AS_sf"/>
</dbReference>
<reference evidence="2" key="1">
    <citation type="submission" date="2024-05" db="EMBL/GenBank/DDBJ databases">
        <title>Draft Genome Sequences of Flagellimonas sp. MMG031 and Marinobacter sp. MMG032 Isolated from the dinoflagellate Symbiodinium pilosum.</title>
        <authorList>
            <person name="Shikuma N.J."/>
            <person name="Farrell M.V."/>
        </authorList>
    </citation>
    <scope>NUCLEOTIDE SEQUENCE</scope>
    <source>
        <strain evidence="2">MMG031</strain>
    </source>
</reference>
<accession>A0AAU7MYX3</accession>
<dbReference type="PROSITE" id="PS51257">
    <property type="entry name" value="PROKAR_LIPOPROTEIN"/>
    <property type="match status" value="1"/>
</dbReference>
<feature type="domain" description="Amidase" evidence="1">
    <location>
        <begin position="136"/>
        <end position="490"/>
    </location>
</feature>
<dbReference type="InterPro" id="IPR023631">
    <property type="entry name" value="Amidase_dom"/>
</dbReference>
<evidence type="ECO:0000259" key="1">
    <source>
        <dbReference type="Pfam" id="PF01425"/>
    </source>
</evidence>
<sequence length="553" mass="61226">MPTKTKFPLILILLISLTWISCSTNKNSFSKRDVKKSEKLIGLHFANKQIDTLYPYLQRNRSGFDSLRKYPLDNGVFPAVRFDPTPFGFQMPEQQEGTQWNIPDHVEVPEPYDLLAFYTIPQLASLIKNQKITSTELTKFFLARLKKYQPVLQCSITITDSLALEQAKRADKEIQNGNYRGILHGIPYGTKDLMAVPGYPTTWGAAPYKDQIIDETATVIQKLEDAGAVLVAKLVSGALARGDVWFDGKTKNPWDTTQGASGSSAGSGSATSAGLVPFALGTETLGSITSPSTRNGVTGLRPTYGRVSRHGVMSLSWSMDKVGPLGRNAEDCAIVFEAIQGEDKNDLTTVDLPFGVDWSKDIKNLRVAYLQKDIEKDTTESGNNLRNALKSLKEMGIDPTPVEMPEAVPYRGFDIILRAEAGAFFDELVRSGEVDSMVEQDQRSRANSLRQSRFIPAVEYIQANRQRQVLIQKMQDLMKNYDVLISPTFGNDQLLATNLTGHPVIAVPTGLDDENHPTSMTFVGNLYDEASILLLAKAFQDNTSFDELHPPGY</sequence>
<dbReference type="EMBL" id="CP157804">
    <property type="protein sequence ID" value="XBQ23530.1"/>
    <property type="molecule type" value="Genomic_DNA"/>
</dbReference>
<dbReference type="Pfam" id="PF01425">
    <property type="entry name" value="Amidase"/>
    <property type="match status" value="1"/>
</dbReference>
<dbReference type="PANTHER" id="PTHR11895">
    <property type="entry name" value="TRANSAMIDASE"/>
    <property type="match status" value="1"/>
</dbReference>
<dbReference type="AlphaFoldDB" id="A0AAU7MYX3"/>
<dbReference type="GO" id="GO:0050567">
    <property type="term" value="F:glutaminyl-tRNA synthase (glutamine-hydrolyzing) activity"/>
    <property type="evidence" value="ECO:0007669"/>
    <property type="project" value="TreeGrafter"/>
</dbReference>
<name>A0AAU7MYX3_9FLAO</name>
<proteinExistence type="predicted"/>
<dbReference type="KEGG" id="fld:ABNE31_01145"/>
<dbReference type="InterPro" id="IPR000120">
    <property type="entry name" value="Amidase"/>
</dbReference>
<evidence type="ECO:0000313" key="2">
    <source>
        <dbReference type="EMBL" id="XBQ23530.1"/>
    </source>
</evidence>
<dbReference type="PANTHER" id="PTHR11895:SF73">
    <property type="entry name" value="AMIDASE FAMILY PROTEIN"/>
    <property type="match status" value="1"/>
</dbReference>